<dbReference type="Pfam" id="PF00248">
    <property type="entry name" value="Aldo_ket_red"/>
    <property type="match status" value="1"/>
</dbReference>
<keyword evidence="4" id="KW-1185">Reference proteome</keyword>
<evidence type="ECO:0000313" key="5">
    <source>
        <dbReference type="RefSeq" id="XP_006815531.1"/>
    </source>
</evidence>
<dbReference type="InterPro" id="IPR023210">
    <property type="entry name" value="NADP_OxRdtase_dom"/>
</dbReference>
<keyword evidence="1" id="KW-0560">Oxidoreductase</keyword>
<evidence type="ECO:0000256" key="1">
    <source>
        <dbReference type="ARBA" id="ARBA00023002"/>
    </source>
</evidence>
<evidence type="ECO:0000313" key="4">
    <source>
        <dbReference type="Proteomes" id="UP000694865"/>
    </source>
</evidence>
<evidence type="ECO:0000256" key="2">
    <source>
        <dbReference type="ARBA" id="ARBA00038157"/>
    </source>
</evidence>
<proteinExistence type="inferred from homology"/>
<dbReference type="Proteomes" id="UP000694865">
    <property type="component" value="Unplaced"/>
</dbReference>
<dbReference type="Gene3D" id="3.20.20.100">
    <property type="entry name" value="NADP-dependent oxidoreductase domain"/>
    <property type="match status" value="1"/>
</dbReference>
<evidence type="ECO:0000259" key="3">
    <source>
        <dbReference type="Pfam" id="PF00248"/>
    </source>
</evidence>
<name>A0ABM0M690_SACKO</name>
<dbReference type="GeneID" id="102806236"/>
<comment type="similarity">
    <text evidence="2">Belongs to the aldo/keto reductase family. Aldo/keto reductase 2 subfamily.</text>
</comment>
<reference evidence="5" key="1">
    <citation type="submission" date="2025-08" db="UniProtKB">
        <authorList>
            <consortium name="RefSeq"/>
        </authorList>
    </citation>
    <scope>IDENTIFICATION</scope>
    <source>
        <tissue evidence="5">Testes</tissue>
    </source>
</reference>
<dbReference type="InterPro" id="IPR050523">
    <property type="entry name" value="AKR_Detox_Biosynth"/>
</dbReference>
<accession>A0ABM0M690</accession>
<dbReference type="RefSeq" id="XP_006815531.1">
    <property type="nucleotide sequence ID" value="XM_006815468.1"/>
</dbReference>
<feature type="domain" description="NADP-dependent oxidoreductase" evidence="3">
    <location>
        <begin position="22"/>
        <end position="226"/>
    </location>
</feature>
<gene>
    <name evidence="5" type="primary">LOC102806236</name>
</gene>
<sequence length="252" mass="28120">MQLPGTAHFVAAPGSPTGTGELHCWDPGTPIEETLRTLNDLVRCGKVHYIGVSNFTGWQLQKTIMLSEFMGLNRIVSLQQEYSLLCRATEWECVEVCRNEGIGLIPWGPLKGGWLTGKIRRSKAPPDGSRVSFAESHPGIYYRGMSHPNYSDFANERVWNLLDVMEQIGTMHGKTIAQVGLRWLLQKDFIPSVIVGCKTLKQLEDNIGAGRGWKLTNQQVEELNAASAVEVPLPYGYIENIFSSRKRTSICK</sequence>
<organism evidence="4 5">
    <name type="scientific">Saccoglossus kowalevskii</name>
    <name type="common">Acorn worm</name>
    <dbReference type="NCBI Taxonomy" id="10224"/>
    <lineage>
        <taxon>Eukaryota</taxon>
        <taxon>Metazoa</taxon>
        <taxon>Hemichordata</taxon>
        <taxon>Enteropneusta</taxon>
        <taxon>Harrimaniidae</taxon>
        <taxon>Saccoglossus</taxon>
    </lineage>
</organism>
<dbReference type="PANTHER" id="PTHR43364">
    <property type="entry name" value="NADH-SPECIFIC METHYLGLYOXAL REDUCTASE-RELATED"/>
    <property type="match status" value="1"/>
</dbReference>
<protein>
    <submittedName>
        <fullName evidence="5">Versiconal hemiacetal acetate reductase-like</fullName>
    </submittedName>
</protein>
<dbReference type="SUPFAM" id="SSF51430">
    <property type="entry name" value="NAD(P)-linked oxidoreductase"/>
    <property type="match status" value="1"/>
</dbReference>
<dbReference type="InterPro" id="IPR036812">
    <property type="entry name" value="NAD(P)_OxRdtase_dom_sf"/>
</dbReference>
<dbReference type="PANTHER" id="PTHR43364:SF4">
    <property type="entry name" value="NAD(P)-LINKED OXIDOREDUCTASE SUPERFAMILY PROTEIN"/>
    <property type="match status" value="1"/>
</dbReference>